<dbReference type="Pfam" id="PF04575">
    <property type="entry name" value="SlipAM"/>
    <property type="match status" value="1"/>
</dbReference>
<feature type="domain" description="Surface lipoprotein assembly modifier N-terminal TPR repeats region" evidence="10">
    <location>
        <begin position="59"/>
        <end position="161"/>
    </location>
</feature>
<dbReference type="AlphaFoldDB" id="A0AB37B5H8"/>
<comment type="similarity">
    <text evidence="7">Belongs to the Slam family.</text>
</comment>
<dbReference type="SUPFAM" id="SSF48452">
    <property type="entry name" value="TPR-like"/>
    <property type="match status" value="1"/>
</dbReference>
<evidence type="ECO:0000259" key="10">
    <source>
        <dbReference type="Pfam" id="PF24575"/>
    </source>
</evidence>
<gene>
    <name evidence="11" type="ORF">BV056_01284</name>
</gene>
<sequence>MMKKIPLFLNTLLLACVENAIATPPERLNDNLNDHVQIARPEKRESLPALQAMQNETVTFSAEQLQQYPELAEQLLVRTLYGTDIALIKNILNIYRTLPQHHNALVLFAEGKIANLSGDKSLAMRKYREILSANPNDNATRLALAQLLFEQKQDNASKEQFQKVLTAKDLPPQAREIVQAYLKALDERNSWDVSFSFNYLRDTNVNNAGKSTRALLPDGTTRVHTPAPKHAHGFAYSLGLSRDINLWGANYLTLGNDLDAKHYWDNHQYDFMSNRTFVGYAYKSNGQTLRIKPFYERSWYGNKRYNWSNGGRLEFSSWLNDNWQLSTAAEFSKQYYFDRDTAQEYNNRNNLMSATLIWITSPKQFFTFGSDFITERAKVRQYGYDSKRLRLGWGQEWEWLGLSSRLNLSFMQKKHKDVFKYGNISGFSFDKIRKDKIYSLNLMLWKRDWHILGITPKLQLSIRDQRSNIPELYSYRSTYFNIVFEKTF</sequence>
<evidence type="ECO:0000256" key="1">
    <source>
        <dbReference type="ARBA" id="ARBA00004571"/>
    </source>
</evidence>
<dbReference type="InterPro" id="IPR057556">
    <property type="entry name" value="TPR_Slam"/>
</dbReference>
<protein>
    <submittedName>
        <fullName evidence="11">TPR repeat-containing protein</fullName>
    </submittedName>
</protein>
<dbReference type="Gene3D" id="1.25.40.10">
    <property type="entry name" value="Tetratricopeptide repeat domain"/>
    <property type="match status" value="1"/>
</dbReference>
<name>A0AB37B5H8_HAEIF</name>
<comment type="subcellular location">
    <subcellularLocation>
        <location evidence="1">Cell outer membrane</location>
        <topology evidence="1">Multi-pass membrane protein</topology>
    </subcellularLocation>
</comment>
<evidence type="ECO:0000313" key="11">
    <source>
        <dbReference type="EMBL" id="PRJ25323.1"/>
    </source>
</evidence>
<dbReference type="InterPro" id="IPR011990">
    <property type="entry name" value="TPR-like_helical_dom_sf"/>
</dbReference>
<keyword evidence="2" id="KW-1134">Transmembrane beta strand</keyword>
<dbReference type="GO" id="GO:0009279">
    <property type="term" value="C:cell outer membrane"/>
    <property type="evidence" value="ECO:0007669"/>
    <property type="project" value="UniProtKB-SubCell"/>
</dbReference>
<dbReference type="RefSeq" id="WP_105888145.1">
    <property type="nucleotide sequence ID" value="NZ_CP135774.1"/>
</dbReference>
<evidence type="ECO:0000256" key="2">
    <source>
        <dbReference type="ARBA" id="ARBA00022452"/>
    </source>
</evidence>
<evidence type="ECO:0000259" key="9">
    <source>
        <dbReference type="Pfam" id="PF04575"/>
    </source>
</evidence>
<feature type="domain" description="Surface lipoprotein assembly modifier C-terminal" evidence="9">
    <location>
        <begin position="191"/>
        <end position="488"/>
    </location>
</feature>
<dbReference type="EMBL" id="NEBD01000023">
    <property type="protein sequence ID" value="PRJ25323.1"/>
    <property type="molecule type" value="Genomic_DNA"/>
</dbReference>
<reference evidence="11" key="1">
    <citation type="submission" date="2017-04" db="EMBL/GenBank/DDBJ databases">
        <title>Haemophilus influenzae in COPD genome sequencing project.</title>
        <authorList>
            <person name="Murphy T.F."/>
            <person name="Kong Y."/>
            <person name="Nadendla S."/>
            <person name="Tettelin H."/>
            <person name="Pettigrew M."/>
        </authorList>
    </citation>
    <scope>NUCLEOTIDE SEQUENCE [LARGE SCALE GENOMIC DNA]</scope>
    <source>
        <strain evidence="11">39P1H1</strain>
    </source>
</reference>
<dbReference type="Pfam" id="PF24575">
    <property type="entry name" value="TPR_Slam"/>
    <property type="match status" value="1"/>
</dbReference>
<comment type="caution">
    <text evidence="11">The sequence shown here is derived from an EMBL/GenBank/DDBJ whole genome shotgun (WGS) entry which is preliminary data.</text>
</comment>
<evidence type="ECO:0000256" key="5">
    <source>
        <dbReference type="ARBA" id="ARBA00023136"/>
    </source>
</evidence>
<evidence type="ECO:0000256" key="8">
    <source>
        <dbReference type="SAM" id="SignalP"/>
    </source>
</evidence>
<organism evidence="11">
    <name type="scientific">Haemophilus influenzae</name>
    <dbReference type="NCBI Taxonomy" id="727"/>
    <lineage>
        <taxon>Bacteria</taxon>
        <taxon>Pseudomonadati</taxon>
        <taxon>Pseudomonadota</taxon>
        <taxon>Gammaproteobacteria</taxon>
        <taxon>Pasteurellales</taxon>
        <taxon>Pasteurellaceae</taxon>
        <taxon>Haemophilus</taxon>
    </lineage>
</organism>
<keyword evidence="3" id="KW-0812">Transmembrane</keyword>
<feature type="signal peptide" evidence="8">
    <location>
        <begin position="1"/>
        <end position="22"/>
    </location>
</feature>
<dbReference type="PROSITE" id="PS51257">
    <property type="entry name" value="PROKAR_LIPOPROTEIN"/>
    <property type="match status" value="1"/>
</dbReference>
<feature type="chain" id="PRO_5044299303" evidence="8">
    <location>
        <begin position="23"/>
        <end position="488"/>
    </location>
</feature>
<proteinExistence type="inferred from homology"/>
<keyword evidence="4 8" id="KW-0732">Signal</keyword>
<keyword evidence="6" id="KW-0998">Cell outer membrane</keyword>
<keyword evidence="5" id="KW-0472">Membrane</keyword>
<evidence type="ECO:0000256" key="7">
    <source>
        <dbReference type="ARBA" id="ARBA00023609"/>
    </source>
</evidence>
<dbReference type="InterPro" id="IPR007655">
    <property type="entry name" value="Slam_C"/>
</dbReference>
<evidence type="ECO:0000256" key="3">
    <source>
        <dbReference type="ARBA" id="ARBA00022692"/>
    </source>
</evidence>
<evidence type="ECO:0000256" key="6">
    <source>
        <dbReference type="ARBA" id="ARBA00023237"/>
    </source>
</evidence>
<accession>A0AB37B5H8</accession>
<evidence type="ECO:0000256" key="4">
    <source>
        <dbReference type="ARBA" id="ARBA00022729"/>
    </source>
</evidence>